<proteinExistence type="predicted"/>
<evidence type="ECO:0000313" key="2">
    <source>
        <dbReference type="Proteomes" id="UP000887013"/>
    </source>
</evidence>
<name>A0A8X6TCE4_NEPPI</name>
<organism evidence="1 2">
    <name type="scientific">Nephila pilipes</name>
    <name type="common">Giant wood spider</name>
    <name type="synonym">Nephila maculata</name>
    <dbReference type="NCBI Taxonomy" id="299642"/>
    <lineage>
        <taxon>Eukaryota</taxon>
        <taxon>Metazoa</taxon>
        <taxon>Ecdysozoa</taxon>
        <taxon>Arthropoda</taxon>
        <taxon>Chelicerata</taxon>
        <taxon>Arachnida</taxon>
        <taxon>Araneae</taxon>
        <taxon>Araneomorphae</taxon>
        <taxon>Entelegynae</taxon>
        <taxon>Araneoidea</taxon>
        <taxon>Nephilidae</taxon>
        <taxon>Nephila</taxon>
    </lineage>
</organism>
<dbReference type="EMBL" id="BMAW01006826">
    <property type="protein sequence ID" value="GFT00718.1"/>
    <property type="molecule type" value="Genomic_DNA"/>
</dbReference>
<dbReference type="Proteomes" id="UP000887013">
    <property type="component" value="Unassembled WGS sequence"/>
</dbReference>
<protein>
    <submittedName>
        <fullName evidence="1">Uncharacterized protein</fullName>
    </submittedName>
</protein>
<accession>A0A8X6TCE4</accession>
<evidence type="ECO:0000313" key="1">
    <source>
        <dbReference type="EMBL" id="GFT00718.1"/>
    </source>
</evidence>
<keyword evidence="2" id="KW-1185">Reference proteome</keyword>
<dbReference type="AlphaFoldDB" id="A0A8X6TCE4"/>
<comment type="caution">
    <text evidence="1">The sequence shown here is derived from an EMBL/GenBank/DDBJ whole genome shotgun (WGS) entry which is preliminary data.</text>
</comment>
<gene>
    <name evidence="1" type="ORF">NPIL_303851</name>
</gene>
<sequence length="141" mass="16332">MLPLLPLITHGGQGIWLITRSSITPKPYGFLDMGVGKEEPGHFRTEAMEGPGDHYKEREAKLLKWRRDRQKRAFQNSIWQGHSKGITWGKTNIPVLNDQRSSSMPHRDNSSSFQNVMDFRGSQHEKFISDNSFLYPKEIKY</sequence>
<reference evidence="1" key="1">
    <citation type="submission" date="2020-08" db="EMBL/GenBank/DDBJ databases">
        <title>Multicomponent nature underlies the extraordinary mechanical properties of spider dragline silk.</title>
        <authorList>
            <person name="Kono N."/>
            <person name="Nakamura H."/>
            <person name="Mori M."/>
            <person name="Yoshida Y."/>
            <person name="Ohtoshi R."/>
            <person name="Malay A.D."/>
            <person name="Moran D.A.P."/>
            <person name="Tomita M."/>
            <person name="Numata K."/>
            <person name="Arakawa K."/>
        </authorList>
    </citation>
    <scope>NUCLEOTIDE SEQUENCE</scope>
</reference>